<feature type="binding site" evidence="9">
    <location>
        <position position="8"/>
    </location>
    <ligand>
        <name>Mg(2+)</name>
        <dbReference type="ChEBI" id="CHEBI:18420"/>
        <note>catalytic</note>
    </ligand>
</feature>
<dbReference type="EMBL" id="CP042912">
    <property type="protein sequence ID" value="QEG25229.1"/>
    <property type="molecule type" value="Genomic_DNA"/>
</dbReference>
<name>A0A5B9PHY2_9BACT</name>
<keyword evidence="6 9" id="KW-0378">Hydrolase</keyword>
<protein>
    <recommendedName>
        <fullName evidence="9">CRISPR-associated endoribonuclease Cas2</fullName>
        <ecNumber evidence="9">3.1.-.-</ecNumber>
    </recommendedName>
</protein>
<reference evidence="11 12" key="1">
    <citation type="submission" date="2019-08" db="EMBL/GenBank/DDBJ databases">
        <title>Deep-cultivation of Planctomycetes and their phenomic and genomic characterization uncovers novel biology.</title>
        <authorList>
            <person name="Wiegand S."/>
            <person name="Jogler M."/>
            <person name="Boedeker C."/>
            <person name="Pinto D."/>
            <person name="Vollmers J."/>
            <person name="Rivas-Marin E."/>
            <person name="Kohn T."/>
            <person name="Peeters S.H."/>
            <person name="Heuer A."/>
            <person name="Rast P."/>
            <person name="Oberbeckmann S."/>
            <person name="Bunk B."/>
            <person name="Jeske O."/>
            <person name="Meyerdierks A."/>
            <person name="Storesund J.E."/>
            <person name="Kallscheuer N."/>
            <person name="Luecker S."/>
            <person name="Lage O.M."/>
            <person name="Pohl T."/>
            <person name="Merkel B.J."/>
            <person name="Hornburger P."/>
            <person name="Mueller R.-W."/>
            <person name="Bruemmer F."/>
            <person name="Labrenz M."/>
            <person name="Spormann A.M."/>
            <person name="Op den Camp H."/>
            <person name="Overmann J."/>
            <person name="Amann R."/>
            <person name="Jetten M.S.M."/>
            <person name="Mascher T."/>
            <person name="Medema M.H."/>
            <person name="Devos D.P."/>
            <person name="Kaster A.-K."/>
            <person name="Ovreas L."/>
            <person name="Rohde M."/>
            <person name="Galperin M.Y."/>
            <person name="Jogler C."/>
        </authorList>
    </citation>
    <scope>NUCLEOTIDE SEQUENCE [LARGE SCALE GENOMIC DNA]</scope>
    <source>
        <strain evidence="11 12">FC18</strain>
    </source>
</reference>
<accession>A0A5B9PHY2</accession>
<dbReference type="Proteomes" id="UP000322214">
    <property type="component" value="Chromosome"/>
</dbReference>
<keyword evidence="12" id="KW-1185">Reference proteome</keyword>
<evidence type="ECO:0000256" key="3">
    <source>
        <dbReference type="ARBA" id="ARBA00022722"/>
    </source>
</evidence>
<evidence type="ECO:0000256" key="8">
    <source>
        <dbReference type="ARBA" id="ARBA00023118"/>
    </source>
</evidence>
<dbReference type="PANTHER" id="PTHR34405">
    <property type="entry name" value="CRISPR-ASSOCIATED ENDORIBONUCLEASE CAS2"/>
    <property type="match status" value="1"/>
</dbReference>
<dbReference type="InterPro" id="IPR021127">
    <property type="entry name" value="CRISPR_associated_Cas2"/>
</dbReference>
<dbReference type="Pfam" id="PF09827">
    <property type="entry name" value="CRISPR_Cas2"/>
    <property type="match status" value="1"/>
</dbReference>
<sequence length="96" mass="11072">MYVLVTYDVSTIDKEGRKRLRQIAKICLNYGQRVQNSVFELLVDPAQWAECKAKLLEAYKPEEDSMRFYYLGANWHRRVEHAGAKPGVDISGPLII</sequence>
<dbReference type="KEGG" id="mff:MFFC18_51530"/>
<evidence type="ECO:0000256" key="7">
    <source>
        <dbReference type="ARBA" id="ARBA00022842"/>
    </source>
</evidence>
<comment type="function">
    <text evidence="9">CRISPR (clustered regularly interspaced short palindromic repeat), is an adaptive immune system that provides protection against mobile genetic elements (viruses, transposable elements and conjugative plasmids). CRISPR clusters contain sequences complementary to antecedent mobile elements and target invading nucleic acids. CRISPR clusters are transcribed and processed into CRISPR RNA (crRNA). Functions as a ssRNA-specific endoribonuclease. Involved in the integration of spacer DNA into the CRISPR cassette.</text>
</comment>
<dbReference type="GO" id="GO:0016787">
    <property type="term" value="F:hydrolase activity"/>
    <property type="evidence" value="ECO:0007669"/>
    <property type="project" value="UniProtKB-KW"/>
</dbReference>
<proteinExistence type="inferred from homology"/>
<organism evidence="11 12">
    <name type="scientific">Mariniblastus fucicola</name>
    <dbReference type="NCBI Taxonomy" id="980251"/>
    <lineage>
        <taxon>Bacteria</taxon>
        <taxon>Pseudomonadati</taxon>
        <taxon>Planctomycetota</taxon>
        <taxon>Planctomycetia</taxon>
        <taxon>Pirellulales</taxon>
        <taxon>Pirellulaceae</taxon>
        <taxon>Mariniblastus</taxon>
    </lineage>
</organism>
<evidence type="ECO:0000256" key="10">
    <source>
        <dbReference type="PIRNR" id="PIRNR032582"/>
    </source>
</evidence>
<dbReference type="AlphaFoldDB" id="A0A5B9PHY2"/>
<gene>
    <name evidence="9 11" type="primary">cas2</name>
    <name evidence="11" type="ORF">MFFC18_51530</name>
</gene>
<dbReference type="GO" id="GO:0004521">
    <property type="term" value="F:RNA endonuclease activity"/>
    <property type="evidence" value="ECO:0007669"/>
    <property type="project" value="UniProtKB-UniRule"/>
</dbReference>
<keyword evidence="8 9" id="KW-0051">Antiviral defense</keyword>
<keyword evidence="5 9" id="KW-0255">Endonuclease</keyword>
<dbReference type="NCBIfam" id="TIGR01573">
    <property type="entry name" value="cas2"/>
    <property type="match status" value="1"/>
</dbReference>
<dbReference type="STRING" id="980251.GCA_001642875_03809"/>
<dbReference type="GO" id="GO:0051607">
    <property type="term" value="P:defense response to virus"/>
    <property type="evidence" value="ECO:0007669"/>
    <property type="project" value="UniProtKB-UniRule"/>
</dbReference>
<keyword evidence="3 9" id="KW-0540">Nuclease</keyword>
<comment type="similarity">
    <text evidence="2 9 10">Belongs to the CRISPR-associated endoribonuclease Cas2 protein family.</text>
</comment>
<dbReference type="HAMAP" id="MF_01471">
    <property type="entry name" value="Cas2"/>
    <property type="match status" value="1"/>
</dbReference>
<evidence type="ECO:0000256" key="2">
    <source>
        <dbReference type="ARBA" id="ARBA00009959"/>
    </source>
</evidence>
<evidence type="ECO:0000256" key="5">
    <source>
        <dbReference type="ARBA" id="ARBA00022759"/>
    </source>
</evidence>
<evidence type="ECO:0000256" key="1">
    <source>
        <dbReference type="ARBA" id="ARBA00001946"/>
    </source>
</evidence>
<dbReference type="EC" id="3.1.-.-" evidence="9"/>
<dbReference type="PIRSF" id="PIRSF032582">
    <property type="entry name" value="Cas2"/>
    <property type="match status" value="1"/>
</dbReference>
<dbReference type="CDD" id="cd09725">
    <property type="entry name" value="Cas2_I_II_III"/>
    <property type="match status" value="1"/>
</dbReference>
<dbReference type="RefSeq" id="WP_075085814.1">
    <property type="nucleotide sequence ID" value="NZ_CP042912.1"/>
</dbReference>
<evidence type="ECO:0000313" key="12">
    <source>
        <dbReference type="Proteomes" id="UP000322214"/>
    </source>
</evidence>
<comment type="subunit">
    <text evidence="9">Homodimer, forms a heterotetramer with a Cas1 homodimer.</text>
</comment>
<evidence type="ECO:0000256" key="6">
    <source>
        <dbReference type="ARBA" id="ARBA00022801"/>
    </source>
</evidence>
<dbReference type="PANTHER" id="PTHR34405:SF3">
    <property type="entry name" value="CRISPR-ASSOCIATED ENDORIBONUCLEASE CAS2 3"/>
    <property type="match status" value="1"/>
</dbReference>
<keyword evidence="7 9" id="KW-0460">Magnesium</keyword>
<dbReference type="OrthoDB" id="9798176at2"/>
<comment type="cofactor">
    <cofactor evidence="1 9">
        <name>Mg(2+)</name>
        <dbReference type="ChEBI" id="CHEBI:18420"/>
    </cofactor>
</comment>
<evidence type="ECO:0000313" key="11">
    <source>
        <dbReference type="EMBL" id="QEG25229.1"/>
    </source>
</evidence>
<evidence type="ECO:0000256" key="9">
    <source>
        <dbReference type="HAMAP-Rule" id="MF_01471"/>
    </source>
</evidence>
<dbReference type="GO" id="GO:0043571">
    <property type="term" value="P:maintenance of CRISPR repeat elements"/>
    <property type="evidence" value="ECO:0007669"/>
    <property type="project" value="UniProtKB-UniRule"/>
</dbReference>
<dbReference type="Gene3D" id="3.30.70.240">
    <property type="match status" value="1"/>
</dbReference>
<dbReference type="InterPro" id="IPR019199">
    <property type="entry name" value="Virulence_VapD/CRISPR_Cas2"/>
</dbReference>
<evidence type="ECO:0000256" key="4">
    <source>
        <dbReference type="ARBA" id="ARBA00022723"/>
    </source>
</evidence>
<dbReference type="SUPFAM" id="SSF143430">
    <property type="entry name" value="TTP0101/SSO1404-like"/>
    <property type="match status" value="1"/>
</dbReference>
<keyword evidence="4 9" id="KW-0479">Metal-binding</keyword>
<dbReference type="GO" id="GO:0046872">
    <property type="term" value="F:metal ion binding"/>
    <property type="evidence" value="ECO:0007669"/>
    <property type="project" value="UniProtKB-UniRule"/>
</dbReference>